<proteinExistence type="predicted"/>
<accession>A0A8B6DG65</accession>
<dbReference type="AlphaFoldDB" id="A0A8B6DG65"/>
<feature type="domain" description="Integrator complex subunit 9-like C-terminal" evidence="1">
    <location>
        <begin position="27"/>
        <end position="98"/>
    </location>
</feature>
<keyword evidence="3" id="KW-1185">Reference proteome</keyword>
<sequence length="99" mass="11014">KLPDEVTSGTKRKADGTVNRQKTYMWGNVNIPAFVEALTKNGFVDIKVEDTGEGCTIVDLPNDDTLIQVEPDNTHIICNGEETVRIKIRDALLKCLKKI</sequence>
<dbReference type="InterPro" id="IPR048660">
    <property type="entry name" value="IntS9-like_C"/>
</dbReference>
<organism evidence="2 3">
    <name type="scientific">Mytilus galloprovincialis</name>
    <name type="common">Mediterranean mussel</name>
    <dbReference type="NCBI Taxonomy" id="29158"/>
    <lineage>
        <taxon>Eukaryota</taxon>
        <taxon>Metazoa</taxon>
        <taxon>Spiralia</taxon>
        <taxon>Lophotrochozoa</taxon>
        <taxon>Mollusca</taxon>
        <taxon>Bivalvia</taxon>
        <taxon>Autobranchia</taxon>
        <taxon>Pteriomorphia</taxon>
        <taxon>Mytilida</taxon>
        <taxon>Mytiloidea</taxon>
        <taxon>Mytilidae</taxon>
        <taxon>Mytilinae</taxon>
        <taxon>Mytilus</taxon>
    </lineage>
</organism>
<dbReference type="Proteomes" id="UP000596742">
    <property type="component" value="Unassembled WGS sequence"/>
</dbReference>
<protein>
    <submittedName>
        <fullName evidence="2">Integrator complex subunit 9</fullName>
    </submittedName>
</protein>
<evidence type="ECO:0000259" key="1">
    <source>
        <dbReference type="Pfam" id="PF21382"/>
    </source>
</evidence>
<dbReference type="EMBL" id="UYJE01003302">
    <property type="protein sequence ID" value="VDI18187.1"/>
    <property type="molecule type" value="Genomic_DNA"/>
</dbReference>
<evidence type="ECO:0000313" key="3">
    <source>
        <dbReference type="Proteomes" id="UP000596742"/>
    </source>
</evidence>
<name>A0A8B6DG65_MYTGA</name>
<reference evidence="2" key="1">
    <citation type="submission" date="2018-11" db="EMBL/GenBank/DDBJ databases">
        <authorList>
            <person name="Alioto T."/>
            <person name="Alioto T."/>
        </authorList>
    </citation>
    <scope>NUCLEOTIDE SEQUENCE</scope>
</reference>
<comment type="caution">
    <text evidence="2">The sequence shown here is derived from an EMBL/GenBank/DDBJ whole genome shotgun (WGS) entry which is preliminary data.</text>
</comment>
<gene>
    <name evidence="2" type="ORF">MGAL_10B016474</name>
</gene>
<dbReference type="OrthoDB" id="5600060at2759"/>
<dbReference type="Pfam" id="PF21382">
    <property type="entry name" value="IntS9_C"/>
    <property type="match status" value="1"/>
</dbReference>
<feature type="non-terminal residue" evidence="2">
    <location>
        <position position="1"/>
    </location>
</feature>
<evidence type="ECO:0000313" key="2">
    <source>
        <dbReference type="EMBL" id="VDI18187.1"/>
    </source>
</evidence>